<dbReference type="PRINTS" id="PR00038">
    <property type="entry name" value="HTHLUXR"/>
</dbReference>
<dbReference type="EMBL" id="JARJLR010000342">
    <property type="protein sequence ID" value="MDF3844215.1"/>
    <property type="molecule type" value="Genomic_DNA"/>
</dbReference>
<reference evidence="5" key="1">
    <citation type="submission" date="2023-03" db="EMBL/GenBank/DDBJ databases">
        <title>Draft assemblies of triclosan tolerant bacteria isolated from returned activated sludge.</title>
        <authorList>
            <person name="Van Hamelsveld S."/>
        </authorList>
    </citation>
    <scope>NUCLEOTIDE SEQUENCE</scope>
    <source>
        <strain evidence="5">GW210015_S63</strain>
    </source>
</reference>
<dbReference type="SMART" id="SM00421">
    <property type="entry name" value="HTH_LUXR"/>
    <property type="match status" value="1"/>
</dbReference>
<protein>
    <submittedName>
        <fullName evidence="5">LuxR C-terminal-related transcriptional regulator</fullName>
    </submittedName>
</protein>
<feature type="domain" description="HTH luxR-type" evidence="4">
    <location>
        <begin position="1"/>
        <end position="51"/>
    </location>
</feature>
<evidence type="ECO:0000313" key="6">
    <source>
        <dbReference type="Proteomes" id="UP001220662"/>
    </source>
</evidence>
<evidence type="ECO:0000313" key="5">
    <source>
        <dbReference type="EMBL" id="MDF3844215.1"/>
    </source>
</evidence>
<dbReference type="GO" id="GO:0003677">
    <property type="term" value="F:DNA binding"/>
    <property type="evidence" value="ECO:0007669"/>
    <property type="project" value="UniProtKB-KW"/>
</dbReference>
<sequence length="54" mass="5979">LELIAQGCSNQEIAEQLEISLHTVKTHARRINIKLEVERRTQAVARAKASGLLA</sequence>
<dbReference type="InterPro" id="IPR000792">
    <property type="entry name" value="Tscrpt_reg_LuxR_C"/>
</dbReference>
<dbReference type="SUPFAM" id="SSF46894">
    <property type="entry name" value="C-terminal effector domain of the bipartite response regulators"/>
    <property type="match status" value="1"/>
</dbReference>
<comment type="caution">
    <text evidence="5">The sequence shown here is derived from an EMBL/GenBank/DDBJ whole genome shotgun (WGS) entry which is preliminary data.</text>
</comment>
<dbReference type="Pfam" id="PF00196">
    <property type="entry name" value="GerE"/>
    <property type="match status" value="1"/>
</dbReference>
<dbReference type="Proteomes" id="UP001220662">
    <property type="component" value="Unassembled WGS sequence"/>
</dbReference>
<dbReference type="PANTHER" id="PTHR44688:SF16">
    <property type="entry name" value="DNA-BINDING TRANSCRIPTIONAL ACTIVATOR DEVR_DOSR"/>
    <property type="match status" value="1"/>
</dbReference>
<feature type="non-terminal residue" evidence="5">
    <location>
        <position position="1"/>
    </location>
</feature>
<dbReference type="GO" id="GO:0006355">
    <property type="term" value="P:regulation of DNA-templated transcription"/>
    <property type="evidence" value="ECO:0007669"/>
    <property type="project" value="InterPro"/>
</dbReference>
<dbReference type="InterPro" id="IPR036388">
    <property type="entry name" value="WH-like_DNA-bd_sf"/>
</dbReference>
<accession>A0AAW6P9L1</accession>
<dbReference type="PROSITE" id="PS00622">
    <property type="entry name" value="HTH_LUXR_1"/>
    <property type="match status" value="1"/>
</dbReference>
<evidence type="ECO:0000256" key="3">
    <source>
        <dbReference type="ARBA" id="ARBA00023163"/>
    </source>
</evidence>
<evidence type="ECO:0000256" key="1">
    <source>
        <dbReference type="ARBA" id="ARBA00023015"/>
    </source>
</evidence>
<dbReference type="PROSITE" id="PS50043">
    <property type="entry name" value="HTH_LUXR_2"/>
    <property type="match status" value="1"/>
</dbReference>
<dbReference type="AlphaFoldDB" id="A0AAW6P9L1"/>
<dbReference type="Gene3D" id="1.10.10.10">
    <property type="entry name" value="Winged helix-like DNA-binding domain superfamily/Winged helix DNA-binding domain"/>
    <property type="match status" value="1"/>
</dbReference>
<evidence type="ECO:0000256" key="2">
    <source>
        <dbReference type="ARBA" id="ARBA00023125"/>
    </source>
</evidence>
<gene>
    <name evidence="5" type="ORF">P3W55_21095</name>
</gene>
<keyword evidence="2" id="KW-0238">DNA-binding</keyword>
<keyword evidence="1" id="KW-0805">Transcription regulation</keyword>
<keyword evidence="3" id="KW-0804">Transcription</keyword>
<dbReference type="InterPro" id="IPR016032">
    <property type="entry name" value="Sig_transdc_resp-reg_C-effctor"/>
</dbReference>
<dbReference type="RefSeq" id="WP_276215440.1">
    <property type="nucleotide sequence ID" value="NZ_JARJLR010000342.1"/>
</dbReference>
<name>A0AAW6P9L1_9PSED</name>
<dbReference type="CDD" id="cd06170">
    <property type="entry name" value="LuxR_C_like"/>
    <property type="match status" value="1"/>
</dbReference>
<proteinExistence type="predicted"/>
<organism evidence="5 6">
    <name type="scientific">Pseudomonas citronellolis</name>
    <dbReference type="NCBI Taxonomy" id="53408"/>
    <lineage>
        <taxon>Bacteria</taxon>
        <taxon>Pseudomonadati</taxon>
        <taxon>Pseudomonadota</taxon>
        <taxon>Gammaproteobacteria</taxon>
        <taxon>Pseudomonadales</taxon>
        <taxon>Pseudomonadaceae</taxon>
        <taxon>Pseudomonas</taxon>
    </lineage>
</organism>
<evidence type="ECO:0000259" key="4">
    <source>
        <dbReference type="PROSITE" id="PS50043"/>
    </source>
</evidence>
<dbReference type="PANTHER" id="PTHR44688">
    <property type="entry name" value="DNA-BINDING TRANSCRIPTIONAL ACTIVATOR DEVR_DOSR"/>
    <property type="match status" value="1"/>
</dbReference>